<name>A0A1W0A2H9_9STRA</name>
<keyword evidence="1 2" id="KW-0812">Transmembrane</keyword>
<protein>
    <submittedName>
        <fullName evidence="2">Transmembrane protein</fullName>
    </submittedName>
</protein>
<dbReference type="AlphaFoldDB" id="A0A1W0A2H9"/>
<keyword evidence="1" id="KW-1133">Transmembrane helix</keyword>
<organism evidence="2 3">
    <name type="scientific">Thraustotheca clavata</name>
    <dbReference type="NCBI Taxonomy" id="74557"/>
    <lineage>
        <taxon>Eukaryota</taxon>
        <taxon>Sar</taxon>
        <taxon>Stramenopiles</taxon>
        <taxon>Oomycota</taxon>
        <taxon>Saprolegniomycetes</taxon>
        <taxon>Saprolegniales</taxon>
        <taxon>Achlyaceae</taxon>
        <taxon>Thraustotheca</taxon>
    </lineage>
</organism>
<feature type="transmembrane region" description="Helical" evidence="1">
    <location>
        <begin position="96"/>
        <end position="114"/>
    </location>
</feature>
<dbReference type="Proteomes" id="UP000243217">
    <property type="component" value="Unassembled WGS sequence"/>
</dbReference>
<evidence type="ECO:0000313" key="3">
    <source>
        <dbReference type="Proteomes" id="UP000243217"/>
    </source>
</evidence>
<sequence length="171" mass="18557">MKQSIEQVPPTSSAPYVVVMPSQGIGTWKAGTCGFWDNCLPNGCMAFLCPCVSVAQISSRVGLQSFKSTLIGMGILYTLIYLAIIVPASLESWSAWDYGVFMVYALAAFILTIIRGRIRIALQIPGNTLEDCFQSCCCHCCAIAQLATQVESYNPSSCSFAPKDTLRAYIV</sequence>
<proteinExistence type="predicted"/>
<dbReference type="PANTHER" id="PTHR15907">
    <property type="entry name" value="DUF614 FAMILY PROTEIN-RELATED"/>
    <property type="match status" value="1"/>
</dbReference>
<comment type="caution">
    <text evidence="2">The sequence shown here is derived from an EMBL/GenBank/DDBJ whole genome shotgun (WGS) entry which is preliminary data.</text>
</comment>
<dbReference type="InterPro" id="IPR006461">
    <property type="entry name" value="PLAC_motif_containing"/>
</dbReference>
<dbReference type="EMBL" id="JNBS01000611">
    <property type="protein sequence ID" value="OQS04458.1"/>
    <property type="molecule type" value="Genomic_DNA"/>
</dbReference>
<accession>A0A1W0A2H9</accession>
<evidence type="ECO:0000256" key="1">
    <source>
        <dbReference type="SAM" id="Phobius"/>
    </source>
</evidence>
<keyword evidence="3" id="KW-1185">Reference proteome</keyword>
<reference evidence="2 3" key="1">
    <citation type="journal article" date="2014" name="Genome Biol. Evol.">
        <title>The secreted proteins of Achlya hypogyna and Thraustotheca clavata identify the ancestral oomycete secretome and reveal gene acquisitions by horizontal gene transfer.</title>
        <authorList>
            <person name="Misner I."/>
            <person name="Blouin N."/>
            <person name="Leonard G."/>
            <person name="Richards T.A."/>
            <person name="Lane C.E."/>
        </authorList>
    </citation>
    <scope>NUCLEOTIDE SEQUENCE [LARGE SCALE GENOMIC DNA]</scope>
    <source>
        <strain evidence="2 3">ATCC 34112</strain>
    </source>
</reference>
<dbReference type="NCBIfam" id="TIGR01571">
    <property type="entry name" value="A_thal_Cys_rich"/>
    <property type="match status" value="1"/>
</dbReference>
<feature type="transmembrane region" description="Helical" evidence="1">
    <location>
        <begin position="70"/>
        <end position="90"/>
    </location>
</feature>
<evidence type="ECO:0000313" key="2">
    <source>
        <dbReference type="EMBL" id="OQS04458.1"/>
    </source>
</evidence>
<keyword evidence="1" id="KW-0472">Membrane</keyword>
<gene>
    <name evidence="2" type="ORF">THRCLA_20876</name>
</gene>
<dbReference type="OrthoDB" id="1045822at2759"/>
<dbReference type="Pfam" id="PF04749">
    <property type="entry name" value="PLAC8"/>
    <property type="match status" value="1"/>
</dbReference>